<comment type="subcellular location">
    <subcellularLocation>
        <location evidence="1">Nucleus</location>
    </subcellularLocation>
</comment>
<dbReference type="PANTHER" id="PTHR13394:SF0">
    <property type="entry name" value="ORIGIN RECOGNITION COMPLEX SUBUNIT 6"/>
    <property type="match status" value="1"/>
</dbReference>
<protein>
    <submittedName>
        <fullName evidence="9">Origin of replication complex subunit 6</fullName>
    </submittedName>
</protein>
<evidence type="ECO:0000256" key="3">
    <source>
        <dbReference type="ARBA" id="ARBA00022705"/>
    </source>
</evidence>
<dbReference type="Gene3D" id="1.10.472.10">
    <property type="entry name" value="Cyclin-like"/>
    <property type="match status" value="1"/>
</dbReference>
<keyword evidence="5" id="KW-0539">Nucleus</keyword>
<evidence type="ECO:0000313" key="9">
    <source>
        <dbReference type="EMBL" id="WOL11711.1"/>
    </source>
</evidence>
<keyword evidence="4" id="KW-0238">DNA-binding</keyword>
<evidence type="ECO:0000256" key="1">
    <source>
        <dbReference type="ARBA" id="ARBA00004123"/>
    </source>
</evidence>
<keyword evidence="10" id="KW-1185">Reference proteome</keyword>
<dbReference type="Proteomes" id="UP001327560">
    <property type="component" value="Chromosome 6"/>
</dbReference>
<evidence type="ECO:0000256" key="2">
    <source>
        <dbReference type="ARBA" id="ARBA00010840"/>
    </source>
</evidence>
<evidence type="ECO:0000256" key="6">
    <source>
        <dbReference type="SAM" id="MobiDB-lite"/>
    </source>
</evidence>
<proteinExistence type="inferred from homology"/>
<evidence type="ECO:0000259" key="8">
    <source>
        <dbReference type="Pfam" id="PF21913"/>
    </source>
</evidence>
<dbReference type="GO" id="GO:0006270">
    <property type="term" value="P:DNA replication initiation"/>
    <property type="evidence" value="ECO:0007669"/>
    <property type="project" value="TreeGrafter"/>
</dbReference>
<dbReference type="InterPro" id="IPR054113">
    <property type="entry name" value="ORC6_cyclin-like_2nd"/>
</dbReference>
<dbReference type="EMBL" id="CP136895">
    <property type="protein sequence ID" value="WOL11711.1"/>
    <property type="molecule type" value="Genomic_DNA"/>
</dbReference>
<dbReference type="CDD" id="cd11583">
    <property type="entry name" value="Orc6_mid"/>
    <property type="match status" value="1"/>
</dbReference>
<feature type="region of interest" description="Disordered" evidence="6">
    <location>
        <begin position="239"/>
        <end position="267"/>
    </location>
</feature>
<organism evidence="9 10">
    <name type="scientific">Canna indica</name>
    <name type="common">Indian-shot</name>
    <dbReference type="NCBI Taxonomy" id="4628"/>
    <lineage>
        <taxon>Eukaryota</taxon>
        <taxon>Viridiplantae</taxon>
        <taxon>Streptophyta</taxon>
        <taxon>Embryophyta</taxon>
        <taxon>Tracheophyta</taxon>
        <taxon>Spermatophyta</taxon>
        <taxon>Magnoliopsida</taxon>
        <taxon>Liliopsida</taxon>
        <taxon>Zingiberales</taxon>
        <taxon>Cannaceae</taxon>
        <taxon>Canna</taxon>
    </lineage>
</organism>
<name>A0AAQ3KTA6_9LILI</name>
<gene>
    <name evidence="9" type="ORF">Cni_G20475</name>
</gene>
<dbReference type="GO" id="GO:0005664">
    <property type="term" value="C:nuclear origin of replication recognition complex"/>
    <property type="evidence" value="ECO:0007669"/>
    <property type="project" value="InterPro"/>
</dbReference>
<comment type="similarity">
    <text evidence="2">Belongs to the ORC6 family.</text>
</comment>
<evidence type="ECO:0000256" key="5">
    <source>
        <dbReference type="ARBA" id="ARBA00023242"/>
    </source>
</evidence>
<sequence>MDFSAIASRFGLANSKPLIRKAGELRRLSDLKFDSSIIGVVSPSFSCRSMLRLLCSVPSHILSFSQQGEVAKAIICMELAASRFDVAFDRQTAIKMSGMSQKAYMRSLNAMQTGIRVKPSLDIRQLGIQFGCVRLIPFVQKGLSLYNDRFLTALPLSRRESTDFNRPVFTAVAFYLCAKRHRLKVDKMRLIDLCGTSEYEFVTVSNSMIDLCFDVFGISKEKKDPKAVKGYRELLDVLPSKRRREDDGDDASDDSSGSRGGPRNIVV</sequence>
<dbReference type="InterPro" id="IPR008721">
    <property type="entry name" value="ORC6_cyclin_first"/>
</dbReference>
<feature type="domain" description="ORC6 first cyclin-like" evidence="7">
    <location>
        <begin position="63"/>
        <end position="117"/>
    </location>
</feature>
<dbReference type="GO" id="GO:0003677">
    <property type="term" value="F:DNA binding"/>
    <property type="evidence" value="ECO:0007669"/>
    <property type="project" value="UniProtKB-KW"/>
</dbReference>
<dbReference type="Pfam" id="PF05460">
    <property type="entry name" value="ORC6"/>
    <property type="match status" value="1"/>
</dbReference>
<accession>A0AAQ3KTA6</accession>
<evidence type="ECO:0000259" key="7">
    <source>
        <dbReference type="Pfam" id="PF05460"/>
    </source>
</evidence>
<keyword evidence="3" id="KW-0235">DNA replication</keyword>
<reference evidence="9 10" key="1">
    <citation type="submission" date="2023-10" db="EMBL/GenBank/DDBJ databases">
        <title>Chromosome-scale genome assembly provides insights into flower coloration mechanisms of Canna indica.</title>
        <authorList>
            <person name="Li C."/>
        </authorList>
    </citation>
    <scope>NUCLEOTIDE SEQUENCE [LARGE SCALE GENOMIC DNA]</scope>
    <source>
        <tissue evidence="9">Flower</tissue>
    </source>
</reference>
<dbReference type="PANTHER" id="PTHR13394">
    <property type="entry name" value="ORIGIN RECOGNITION COMPLEX SUBUNIT 6"/>
    <property type="match status" value="1"/>
</dbReference>
<evidence type="ECO:0000256" key="4">
    <source>
        <dbReference type="ARBA" id="ARBA00023125"/>
    </source>
</evidence>
<dbReference type="Pfam" id="PF21913">
    <property type="entry name" value="ORC6_2nd"/>
    <property type="match status" value="1"/>
</dbReference>
<feature type="domain" description="ORC6 second cyclin-like" evidence="8">
    <location>
        <begin position="121"/>
        <end position="210"/>
    </location>
</feature>
<dbReference type="InterPro" id="IPR020529">
    <property type="entry name" value="ORC6_met/pln"/>
</dbReference>
<dbReference type="AlphaFoldDB" id="A0AAQ3KTA6"/>
<evidence type="ECO:0000313" key="10">
    <source>
        <dbReference type="Proteomes" id="UP001327560"/>
    </source>
</evidence>